<evidence type="ECO:0000256" key="8">
    <source>
        <dbReference type="ARBA" id="ARBA00022741"/>
    </source>
</evidence>
<dbReference type="Proteomes" id="UP000177346">
    <property type="component" value="Unassembled WGS sequence"/>
</dbReference>
<evidence type="ECO:0000256" key="3">
    <source>
        <dbReference type="ARBA" id="ARBA00012438"/>
    </source>
</evidence>
<dbReference type="InterPro" id="IPR050736">
    <property type="entry name" value="Sensor_HK_Regulatory"/>
</dbReference>
<dbReference type="EC" id="2.7.13.3" evidence="3"/>
<dbReference type="PRINTS" id="PR00344">
    <property type="entry name" value="BCTRLSENSOR"/>
</dbReference>
<evidence type="ECO:0000259" key="16">
    <source>
        <dbReference type="PROSITE" id="PS50112"/>
    </source>
</evidence>
<proteinExistence type="predicted"/>
<dbReference type="CDD" id="cd18773">
    <property type="entry name" value="PDC1_HK_sensor"/>
    <property type="match status" value="1"/>
</dbReference>
<keyword evidence="5" id="KW-0597">Phosphoprotein</keyword>
<accession>A0A1F5XJ33</accession>
<evidence type="ECO:0000256" key="14">
    <source>
        <dbReference type="SAM" id="Phobius"/>
    </source>
</evidence>
<dbReference type="EMBL" id="MFIF01000005">
    <property type="protein sequence ID" value="OGF87481.1"/>
    <property type="molecule type" value="Genomic_DNA"/>
</dbReference>
<organism evidence="17 18">
    <name type="scientific">Candidatus Giovannonibacteria bacterium RIFCSPLOWO2_01_FULL_46_32</name>
    <dbReference type="NCBI Taxonomy" id="1798353"/>
    <lineage>
        <taxon>Bacteria</taxon>
        <taxon>Candidatus Giovannoniibacteriota</taxon>
    </lineage>
</organism>
<name>A0A1F5XJ33_9BACT</name>
<dbReference type="SUPFAM" id="SSF55874">
    <property type="entry name" value="ATPase domain of HSP90 chaperone/DNA topoisomerase II/histidine kinase"/>
    <property type="match status" value="1"/>
</dbReference>
<dbReference type="Pfam" id="PF02743">
    <property type="entry name" value="dCache_1"/>
    <property type="match status" value="1"/>
</dbReference>
<evidence type="ECO:0000256" key="9">
    <source>
        <dbReference type="ARBA" id="ARBA00022777"/>
    </source>
</evidence>
<evidence type="ECO:0000256" key="13">
    <source>
        <dbReference type="ARBA" id="ARBA00023136"/>
    </source>
</evidence>
<dbReference type="InterPro" id="IPR005467">
    <property type="entry name" value="His_kinase_dom"/>
</dbReference>
<comment type="catalytic activity">
    <reaction evidence="1">
        <text>ATP + protein L-histidine = ADP + protein N-phospho-L-histidine.</text>
        <dbReference type="EC" id="2.7.13.3"/>
    </reaction>
</comment>
<dbReference type="PROSITE" id="PS50112">
    <property type="entry name" value="PAS"/>
    <property type="match status" value="1"/>
</dbReference>
<keyword evidence="4" id="KW-1003">Cell membrane</keyword>
<evidence type="ECO:0000256" key="12">
    <source>
        <dbReference type="ARBA" id="ARBA00023012"/>
    </source>
</evidence>
<sequence>MQQSLNEFFLGRRSQLWVLGGIAISALIAANAAWLFPTLRELDNGAYALHRAIAIDVKNQIGAFLERHENALKNAVDIIDHGSASKPELISRLMKENQPFASVSILGLDGREKTKSHRFLLVTPSDFRDRSVDELFLAVSRGDIYRSPVLISGASEPLITIAVPLDRKSGYSALVAEVNLQFLLDVVRRVSAGSSLGGEAAYVVDRDGYIIAHPNSSLVFGRTNVLQRKLVLSALAGREADTRSGDLIYLNEQNEKVFAVALPFELTGWAIVAENSRSQALASSRRILSAAIVSFGLEILLLLLLVWNYFNLIKAATLFYAERNQREAILNSLSDGVIEYNDKSQVVLMNPKAEELLGIKFADVSGASVTPEFAKTNEKFKGLVELMYPALAPYASSVKSTPGSPSAKTMEVHTSAPELKLLVTMTHVVDRAGNVRGFLKILHDVSRERLLGRIKSEFVSVAAHQLRTPLSAIKWTLRLLLEGDAGALSKEQSDFLSKGYETNERMIKLVNDLLNAARIEEGKFGYDFQEINLDKFLEGAVQNYADLAKRKSVNLKFEKIDGALPQIYADSEKLSLAINNLLDNAIKYTVAGGEVLVRIEKANNYAVISISDTGVGIPISEQKRVFSKFFRASNVIKMETEGTGLGLFIVHNIIKRHGGDTTFNSKEGGGTVFTFTLPLKKELVPAEENPPLEEFLETI</sequence>
<keyword evidence="8" id="KW-0547">Nucleotide-binding</keyword>
<evidence type="ECO:0000259" key="15">
    <source>
        <dbReference type="PROSITE" id="PS50109"/>
    </source>
</evidence>
<keyword evidence="10" id="KW-0067">ATP-binding</keyword>
<dbReference type="InterPro" id="IPR000014">
    <property type="entry name" value="PAS"/>
</dbReference>
<dbReference type="SUPFAM" id="SSF55785">
    <property type="entry name" value="PYP-like sensor domain (PAS domain)"/>
    <property type="match status" value="1"/>
</dbReference>
<dbReference type="Pfam" id="PF00989">
    <property type="entry name" value="PAS"/>
    <property type="match status" value="1"/>
</dbReference>
<dbReference type="FunFam" id="3.30.565.10:FF:000037">
    <property type="entry name" value="Hybrid sensor histidine kinase/response regulator"/>
    <property type="match status" value="1"/>
</dbReference>
<keyword evidence="6" id="KW-0808">Transferase</keyword>
<evidence type="ECO:0000256" key="1">
    <source>
        <dbReference type="ARBA" id="ARBA00000085"/>
    </source>
</evidence>
<keyword evidence="13 14" id="KW-0472">Membrane</keyword>
<evidence type="ECO:0000256" key="11">
    <source>
        <dbReference type="ARBA" id="ARBA00022989"/>
    </source>
</evidence>
<evidence type="ECO:0000256" key="4">
    <source>
        <dbReference type="ARBA" id="ARBA00022475"/>
    </source>
</evidence>
<keyword evidence="7 14" id="KW-0812">Transmembrane</keyword>
<evidence type="ECO:0000313" key="18">
    <source>
        <dbReference type="Proteomes" id="UP000177346"/>
    </source>
</evidence>
<dbReference type="GO" id="GO:0006355">
    <property type="term" value="P:regulation of DNA-templated transcription"/>
    <property type="evidence" value="ECO:0007669"/>
    <property type="project" value="InterPro"/>
</dbReference>
<dbReference type="GO" id="GO:0000155">
    <property type="term" value="F:phosphorelay sensor kinase activity"/>
    <property type="evidence" value="ECO:0007669"/>
    <property type="project" value="InterPro"/>
</dbReference>
<keyword evidence="12" id="KW-0902">Two-component regulatory system</keyword>
<feature type="domain" description="PAS" evidence="16">
    <location>
        <begin position="322"/>
        <end position="389"/>
    </location>
</feature>
<keyword evidence="9" id="KW-0418">Kinase</keyword>
<feature type="transmembrane region" description="Helical" evidence="14">
    <location>
        <begin position="16"/>
        <end position="36"/>
    </location>
</feature>
<dbReference type="GO" id="GO:0005886">
    <property type="term" value="C:plasma membrane"/>
    <property type="evidence" value="ECO:0007669"/>
    <property type="project" value="UniProtKB-SubCell"/>
</dbReference>
<dbReference type="CDD" id="cd12912">
    <property type="entry name" value="PDC2_MCP_like"/>
    <property type="match status" value="1"/>
</dbReference>
<evidence type="ECO:0000256" key="5">
    <source>
        <dbReference type="ARBA" id="ARBA00022553"/>
    </source>
</evidence>
<dbReference type="InterPro" id="IPR004358">
    <property type="entry name" value="Sig_transdc_His_kin-like_C"/>
</dbReference>
<dbReference type="CDD" id="cd00082">
    <property type="entry name" value="HisKA"/>
    <property type="match status" value="1"/>
</dbReference>
<dbReference type="GO" id="GO:0005524">
    <property type="term" value="F:ATP binding"/>
    <property type="evidence" value="ECO:0007669"/>
    <property type="project" value="UniProtKB-KW"/>
</dbReference>
<dbReference type="PROSITE" id="PS50109">
    <property type="entry name" value="HIS_KIN"/>
    <property type="match status" value="1"/>
</dbReference>
<dbReference type="SMART" id="SM00388">
    <property type="entry name" value="HisKA"/>
    <property type="match status" value="1"/>
</dbReference>
<dbReference type="Pfam" id="PF00512">
    <property type="entry name" value="HisKA"/>
    <property type="match status" value="1"/>
</dbReference>
<feature type="domain" description="Histidine kinase" evidence="15">
    <location>
        <begin position="461"/>
        <end position="681"/>
    </location>
</feature>
<dbReference type="InterPro" id="IPR033479">
    <property type="entry name" value="dCache_1"/>
</dbReference>
<evidence type="ECO:0000256" key="7">
    <source>
        <dbReference type="ARBA" id="ARBA00022692"/>
    </source>
</evidence>
<keyword evidence="11 14" id="KW-1133">Transmembrane helix</keyword>
<evidence type="ECO:0000256" key="2">
    <source>
        <dbReference type="ARBA" id="ARBA00004651"/>
    </source>
</evidence>
<dbReference type="InterPro" id="IPR013767">
    <property type="entry name" value="PAS_fold"/>
</dbReference>
<dbReference type="InterPro" id="IPR003661">
    <property type="entry name" value="HisK_dim/P_dom"/>
</dbReference>
<feature type="transmembrane region" description="Helical" evidence="14">
    <location>
        <begin position="287"/>
        <end position="310"/>
    </location>
</feature>
<comment type="caution">
    <text evidence="17">The sequence shown here is derived from an EMBL/GenBank/DDBJ whole genome shotgun (WGS) entry which is preliminary data.</text>
</comment>
<evidence type="ECO:0000256" key="10">
    <source>
        <dbReference type="ARBA" id="ARBA00022840"/>
    </source>
</evidence>
<dbReference type="SUPFAM" id="SSF47384">
    <property type="entry name" value="Homodimeric domain of signal transducing histidine kinase"/>
    <property type="match status" value="1"/>
</dbReference>
<dbReference type="SMART" id="SM00387">
    <property type="entry name" value="HATPase_c"/>
    <property type="match status" value="1"/>
</dbReference>
<dbReference type="Pfam" id="PF02518">
    <property type="entry name" value="HATPase_c"/>
    <property type="match status" value="1"/>
</dbReference>
<dbReference type="Gene3D" id="1.10.287.130">
    <property type="match status" value="1"/>
</dbReference>
<dbReference type="SMART" id="SM00091">
    <property type="entry name" value="PAS"/>
    <property type="match status" value="1"/>
</dbReference>
<dbReference type="Gene3D" id="3.30.450.20">
    <property type="entry name" value="PAS domain"/>
    <property type="match status" value="2"/>
</dbReference>
<dbReference type="InterPro" id="IPR036097">
    <property type="entry name" value="HisK_dim/P_sf"/>
</dbReference>
<protein>
    <recommendedName>
        <fullName evidence="3">histidine kinase</fullName>
        <ecNumber evidence="3">2.7.13.3</ecNumber>
    </recommendedName>
</protein>
<dbReference type="Gene3D" id="3.30.565.10">
    <property type="entry name" value="Histidine kinase-like ATPase, C-terminal domain"/>
    <property type="match status" value="1"/>
</dbReference>
<gene>
    <name evidence="17" type="ORF">A3B19_02785</name>
</gene>
<comment type="subcellular location">
    <subcellularLocation>
        <location evidence="2">Cell membrane</location>
        <topology evidence="2">Multi-pass membrane protein</topology>
    </subcellularLocation>
</comment>
<dbReference type="InterPro" id="IPR003594">
    <property type="entry name" value="HATPase_dom"/>
</dbReference>
<evidence type="ECO:0000313" key="17">
    <source>
        <dbReference type="EMBL" id="OGF87481.1"/>
    </source>
</evidence>
<dbReference type="CDD" id="cd00075">
    <property type="entry name" value="HATPase"/>
    <property type="match status" value="1"/>
</dbReference>
<dbReference type="AlphaFoldDB" id="A0A1F5XJ33"/>
<dbReference type="InterPro" id="IPR036890">
    <property type="entry name" value="HATPase_C_sf"/>
</dbReference>
<reference evidence="17 18" key="1">
    <citation type="journal article" date="2016" name="Nat. Commun.">
        <title>Thousands of microbial genomes shed light on interconnected biogeochemical processes in an aquifer system.</title>
        <authorList>
            <person name="Anantharaman K."/>
            <person name="Brown C.T."/>
            <person name="Hug L.A."/>
            <person name="Sharon I."/>
            <person name="Castelle C.J."/>
            <person name="Probst A.J."/>
            <person name="Thomas B.C."/>
            <person name="Singh A."/>
            <person name="Wilkins M.J."/>
            <person name="Karaoz U."/>
            <person name="Brodie E.L."/>
            <person name="Williams K.H."/>
            <person name="Hubbard S.S."/>
            <person name="Banfield J.F."/>
        </authorList>
    </citation>
    <scope>NUCLEOTIDE SEQUENCE [LARGE SCALE GENOMIC DNA]</scope>
</reference>
<dbReference type="PANTHER" id="PTHR43711">
    <property type="entry name" value="TWO-COMPONENT HISTIDINE KINASE"/>
    <property type="match status" value="1"/>
</dbReference>
<evidence type="ECO:0000256" key="6">
    <source>
        <dbReference type="ARBA" id="ARBA00022679"/>
    </source>
</evidence>
<dbReference type="InterPro" id="IPR035965">
    <property type="entry name" value="PAS-like_dom_sf"/>
</dbReference>
<dbReference type="PANTHER" id="PTHR43711:SF1">
    <property type="entry name" value="HISTIDINE KINASE 1"/>
    <property type="match status" value="1"/>
</dbReference>